<dbReference type="GO" id="GO:0000272">
    <property type="term" value="P:polysaccharide catabolic process"/>
    <property type="evidence" value="ECO:0007669"/>
    <property type="project" value="UniProtKB-KW"/>
</dbReference>
<dbReference type="SUPFAM" id="SSF55486">
    <property type="entry name" value="Metalloproteases ('zincins'), catalytic domain"/>
    <property type="match status" value="1"/>
</dbReference>
<evidence type="ECO:0000313" key="5">
    <source>
        <dbReference type="EMBL" id="TQL64025.1"/>
    </source>
</evidence>
<dbReference type="RefSeq" id="WP_170222576.1">
    <property type="nucleotide sequence ID" value="NZ_BAAASV010000003.1"/>
</dbReference>
<dbReference type="PROSITE" id="PS50853">
    <property type="entry name" value="FN3"/>
    <property type="match status" value="1"/>
</dbReference>
<dbReference type="AlphaFoldDB" id="A0A542ZUI0"/>
<feature type="region of interest" description="Disordered" evidence="3">
    <location>
        <begin position="51"/>
        <end position="78"/>
    </location>
</feature>
<keyword evidence="2" id="KW-0624">Polysaccharide degradation</keyword>
<dbReference type="CDD" id="cd00063">
    <property type="entry name" value="FN3"/>
    <property type="match status" value="1"/>
</dbReference>
<dbReference type="Gene3D" id="2.60.40.10">
    <property type="entry name" value="Immunoglobulins"/>
    <property type="match status" value="2"/>
</dbReference>
<dbReference type="InterPro" id="IPR008752">
    <property type="entry name" value="Peptidase_M11"/>
</dbReference>
<name>A0A542ZUI0_RARFA</name>
<feature type="domain" description="Fibronectin type-III" evidence="4">
    <location>
        <begin position="421"/>
        <end position="518"/>
    </location>
</feature>
<evidence type="ECO:0000259" key="4">
    <source>
        <dbReference type="PROSITE" id="PS50853"/>
    </source>
</evidence>
<keyword evidence="1" id="KW-0378">Hydrolase</keyword>
<dbReference type="SUPFAM" id="SSF49265">
    <property type="entry name" value="Fibronectin type III"/>
    <property type="match status" value="1"/>
</dbReference>
<evidence type="ECO:0000256" key="1">
    <source>
        <dbReference type="ARBA" id="ARBA00023295"/>
    </source>
</evidence>
<organism evidence="5 6">
    <name type="scientific">Rarobacter faecitabidus</name>
    <dbReference type="NCBI Taxonomy" id="13243"/>
    <lineage>
        <taxon>Bacteria</taxon>
        <taxon>Bacillati</taxon>
        <taxon>Actinomycetota</taxon>
        <taxon>Actinomycetes</taxon>
        <taxon>Micrococcales</taxon>
        <taxon>Rarobacteraceae</taxon>
        <taxon>Rarobacter</taxon>
    </lineage>
</organism>
<dbReference type="InterPro" id="IPR013783">
    <property type="entry name" value="Ig-like_fold"/>
</dbReference>
<dbReference type="Pfam" id="PF05548">
    <property type="entry name" value="Peptidase_M11"/>
    <property type="match status" value="1"/>
</dbReference>
<sequence length="729" mass="77280">MGTTSLRLPAALDAPVAPDYPAALEYPSVGGSSHEISRTLTPIDERAQDSPAAMNWSNLPRAELPTRNPAGLGEQHTTGDGDVEAVLAASTYQRAERIFGKLKPAKAKKKLKALVVRVRWKGNGKDRSTAKQFRNLAKRADKATRSASRGKYGVAMTVTPWTTIPKTSCASYSTLANRAMAAAGKLGSKYSPRKYDRVVVYFKQTEDCFWAGLAQTPGTIMWLNGSRYTSVFVHELAHTFGAGHANYVSCSKSRTLTARYKGCQSLEYGDVGDLMGAGPTAGATQGAISRRIGWLAGSRAKVAGRAKQAFAITPRASSRSGIKTVKVAGKKSIYWIEYRTRTGMDKVLTKDLTGVTVNVASGVAKKSPFVLDMQPQNGYEAVALPVGASWTSPDGVRITVRKLTAKKATVMVQRNVKAAKKPSAPAAPAIVAGDLSARITAAKGRDNGAPVQRWQARAVPLDGGATVSGKLSTGIAKSFSGVLGGLRNGVAYNISVRTFNERGWSPFSRATVVTPLPNAPVVEVRSPAAGQPVAGSIPIDITARSRGIGAANVVSLYAYLDYPWSTSSAYLSQHGNAGALSISRTMPLNNLPDGSYTMRFVATDARGRTTVAVRTITVTNQSPTVTISSAAISGNTLTVKFVPQQQVNELGVAVIYLQRKAGGPLIRSAALATTPGAPTTWSYDMSGLPAGDYLVDVLVTDAHYWIPADGAYPYPHTWGVARAQASVTR</sequence>
<dbReference type="GO" id="GO:0016798">
    <property type="term" value="F:hydrolase activity, acting on glycosyl bonds"/>
    <property type="evidence" value="ECO:0007669"/>
    <property type="project" value="UniProtKB-KW"/>
</dbReference>
<keyword evidence="6" id="KW-1185">Reference proteome</keyword>
<accession>A0A542ZUI0</accession>
<evidence type="ECO:0000313" key="6">
    <source>
        <dbReference type="Proteomes" id="UP000315389"/>
    </source>
</evidence>
<keyword evidence="2" id="KW-0119">Carbohydrate metabolism</keyword>
<dbReference type="InterPro" id="IPR036116">
    <property type="entry name" value="FN3_sf"/>
</dbReference>
<proteinExistence type="predicted"/>
<dbReference type="Proteomes" id="UP000315389">
    <property type="component" value="Unassembled WGS sequence"/>
</dbReference>
<evidence type="ECO:0000256" key="2">
    <source>
        <dbReference type="ARBA" id="ARBA00023326"/>
    </source>
</evidence>
<keyword evidence="1" id="KW-0326">Glycosidase</keyword>
<evidence type="ECO:0000256" key="3">
    <source>
        <dbReference type="SAM" id="MobiDB-lite"/>
    </source>
</evidence>
<dbReference type="InterPro" id="IPR003961">
    <property type="entry name" value="FN3_dom"/>
</dbReference>
<protein>
    <submittedName>
        <fullName evidence="5">Gametolysin peptidase M11</fullName>
    </submittedName>
</protein>
<comment type="caution">
    <text evidence="5">The sequence shown here is derived from an EMBL/GenBank/DDBJ whole genome shotgun (WGS) entry which is preliminary data.</text>
</comment>
<dbReference type="EMBL" id="VFOS01000001">
    <property type="protein sequence ID" value="TQL64025.1"/>
    <property type="molecule type" value="Genomic_DNA"/>
</dbReference>
<reference evidence="5 6" key="1">
    <citation type="submission" date="2019-06" db="EMBL/GenBank/DDBJ databases">
        <title>Sequencing the genomes of 1000 actinobacteria strains.</title>
        <authorList>
            <person name="Klenk H.-P."/>
        </authorList>
    </citation>
    <scope>NUCLEOTIDE SEQUENCE [LARGE SCALE GENOMIC DNA]</scope>
    <source>
        <strain evidence="5 6">DSM 4813</strain>
    </source>
</reference>
<gene>
    <name evidence="5" type="ORF">FB461_0510</name>
</gene>